<keyword evidence="2 3" id="KW-0418">Kinase</keyword>
<dbReference type="PANTHER" id="PTHR30409">
    <property type="entry name" value="CARBAMATE KINASE"/>
    <property type="match status" value="1"/>
</dbReference>
<dbReference type="InterPro" id="IPR003964">
    <property type="entry name" value="Carb_kinase"/>
</dbReference>
<dbReference type="PRINTS" id="PR01469">
    <property type="entry name" value="CARBMTKINASE"/>
</dbReference>
<dbReference type="PANTHER" id="PTHR30409:SF1">
    <property type="entry name" value="CARBAMATE KINASE-RELATED"/>
    <property type="match status" value="1"/>
</dbReference>
<dbReference type="AlphaFoldDB" id="T1AHB2"/>
<reference evidence="3" key="2">
    <citation type="journal article" date="2014" name="ISME J.">
        <title>Microbial stratification in low pH oxic and suboxic macroscopic growths along an acid mine drainage.</title>
        <authorList>
            <person name="Mendez-Garcia C."/>
            <person name="Mesa V."/>
            <person name="Sprenger R.R."/>
            <person name="Richter M."/>
            <person name="Diez M.S."/>
            <person name="Solano J."/>
            <person name="Bargiela R."/>
            <person name="Golyshina O.V."/>
            <person name="Manteca A."/>
            <person name="Ramos J.L."/>
            <person name="Gallego J.R."/>
            <person name="Llorente I."/>
            <person name="Martins Dos Santos V.A."/>
            <person name="Jensen O.N."/>
            <person name="Pelaez A.I."/>
            <person name="Sanchez J."/>
            <person name="Ferrer M."/>
        </authorList>
    </citation>
    <scope>NUCLEOTIDE SEQUENCE</scope>
</reference>
<accession>T1AHB2</accession>
<dbReference type="GO" id="GO:0008804">
    <property type="term" value="F:carbamate kinase activity"/>
    <property type="evidence" value="ECO:0007669"/>
    <property type="project" value="InterPro"/>
</dbReference>
<organism evidence="3">
    <name type="scientific">mine drainage metagenome</name>
    <dbReference type="NCBI Taxonomy" id="410659"/>
    <lineage>
        <taxon>unclassified sequences</taxon>
        <taxon>metagenomes</taxon>
        <taxon>ecological metagenomes</taxon>
    </lineage>
</organism>
<dbReference type="GO" id="GO:0019546">
    <property type="term" value="P:L-arginine deiminase pathway"/>
    <property type="evidence" value="ECO:0007669"/>
    <property type="project" value="TreeGrafter"/>
</dbReference>
<protein>
    <submittedName>
        <fullName evidence="3">Carbamate kinase</fullName>
    </submittedName>
</protein>
<dbReference type="SUPFAM" id="SSF53633">
    <property type="entry name" value="Carbamate kinase-like"/>
    <property type="match status" value="1"/>
</dbReference>
<evidence type="ECO:0000256" key="1">
    <source>
        <dbReference type="ARBA" id="ARBA00022679"/>
    </source>
</evidence>
<keyword evidence="1" id="KW-0808">Transferase</keyword>
<reference evidence="3" key="1">
    <citation type="submission" date="2013-08" db="EMBL/GenBank/DDBJ databases">
        <authorList>
            <person name="Mendez C."/>
            <person name="Richter M."/>
            <person name="Ferrer M."/>
            <person name="Sanchez J."/>
        </authorList>
    </citation>
    <scope>NUCLEOTIDE SEQUENCE</scope>
</reference>
<dbReference type="GO" id="GO:0005829">
    <property type="term" value="C:cytosol"/>
    <property type="evidence" value="ECO:0007669"/>
    <property type="project" value="TreeGrafter"/>
</dbReference>
<sequence>MPLPVCGAESQGMIGYMITQALTNELRNARIKKEVVCVLTQTLVDRMDPHFKNPSKPIGPFYDKAESDAIAKKYKWTMVKEEDKYRRVVASPIPIGIIELGTIKKLFDDGTIVVCAGGGGVPVVMAKGALEGINAVIDKDLAS</sequence>
<dbReference type="Gene3D" id="3.40.1160.10">
    <property type="entry name" value="Acetylglutamate kinase-like"/>
    <property type="match status" value="1"/>
</dbReference>
<proteinExistence type="predicted"/>
<evidence type="ECO:0000313" key="3">
    <source>
        <dbReference type="EMBL" id="EQD41315.1"/>
    </source>
</evidence>
<feature type="non-terminal residue" evidence="3">
    <location>
        <position position="143"/>
    </location>
</feature>
<gene>
    <name evidence="3" type="ORF">B1A_16133</name>
</gene>
<comment type="caution">
    <text evidence="3">The sequence shown here is derived from an EMBL/GenBank/DDBJ whole genome shotgun (WGS) entry which is preliminary data.</text>
</comment>
<name>T1AHB2_9ZZZZ</name>
<dbReference type="InterPro" id="IPR036393">
    <property type="entry name" value="AceGlu_kinase-like_sf"/>
</dbReference>
<dbReference type="EMBL" id="AUZX01011862">
    <property type="protein sequence ID" value="EQD41315.1"/>
    <property type="molecule type" value="Genomic_DNA"/>
</dbReference>
<evidence type="ECO:0000256" key="2">
    <source>
        <dbReference type="ARBA" id="ARBA00022777"/>
    </source>
</evidence>